<evidence type="ECO:0000313" key="1">
    <source>
        <dbReference type="EMBL" id="NIJ46627.1"/>
    </source>
</evidence>
<protein>
    <recommendedName>
        <fullName evidence="3">Addiction module component</fullName>
    </recommendedName>
</protein>
<accession>A0ABX0UCR2</accession>
<comment type="caution">
    <text evidence="1">The sequence shown here is derived from an EMBL/GenBank/DDBJ whole genome shotgun (WGS) entry which is preliminary data.</text>
</comment>
<organism evidence="1 2">
    <name type="scientific">Wenyingzhuangia heitensis</name>
    <dbReference type="NCBI Taxonomy" id="1487859"/>
    <lineage>
        <taxon>Bacteria</taxon>
        <taxon>Pseudomonadati</taxon>
        <taxon>Bacteroidota</taxon>
        <taxon>Flavobacteriia</taxon>
        <taxon>Flavobacteriales</taxon>
        <taxon>Flavobacteriaceae</taxon>
        <taxon>Wenyingzhuangia</taxon>
    </lineage>
</organism>
<dbReference type="RefSeq" id="WP_167191098.1">
    <property type="nucleotide sequence ID" value="NZ_JAASQL010000017.1"/>
</dbReference>
<keyword evidence="2" id="KW-1185">Reference proteome</keyword>
<dbReference type="EMBL" id="JAASQL010000017">
    <property type="protein sequence ID" value="NIJ46627.1"/>
    <property type="molecule type" value="Genomic_DNA"/>
</dbReference>
<proteinExistence type="predicted"/>
<evidence type="ECO:0000313" key="2">
    <source>
        <dbReference type="Proteomes" id="UP000745859"/>
    </source>
</evidence>
<dbReference type="Proteomes" id="UP000745859">
    <property type="component" value="Unassembled WGS sequence"/>
</dbReference>
<evidence type="ECO:0008006" key="3">
    <source>
        <dbReference type="Google" id="ProtNLM"/>
    </source>
</evidence>
<gene>
    <name evidence="1" type="ORF">FHR24_003122</name>
</gene>
<reference evidence="1 2" key="1">
    <citation type="submission" date="2020-03" db="EMBL/GenBank/DDBJ databases">
        <title>Genomic Encyclopedia of Type Strains, Phase IV (KMG-IV): sequencing the most valuable type-strain genomes for metagenomic binning, comparative biology and taxonomic classification.</title>
        <authorList>
            <person name="Goeker M."/>
        </authorList>
    </citation>
    <scope>NUCLEOTIDE SEQUENCE [LARGE SCALE GENOMIC DNA]</scope>
    <source>
        <strain evidence="1 2">DSM 101599</strain>
    </source>
</reference>
<name>A0ABX0UCR2_9FLAO</name>
<sequence>MAAINTIKNNLIDRILATKNEKLLTAISNIFESTQSENQKIILESEQIEMLQLSDKDILEGNLISESDLNKLDQEWLA</sequence>